<dbReference type="EMBL" id="JAEFBJ010000003">
    <property type="protein sequence ID" value="KAG7633239.1"/>
    <property type="molecule type" value="Genomic_DNA"/>
</dbReference>
<evidence type="ECO:0000313" key="1">
    <source>
        <dbReference type="EMBL" id="KAG7633239.1"/>
    </source>
</evidence>
<proteinExistence type="predicted"/>
<dbReference type="OrthoDB" id="10638274at2759"/>
<evidence type="ECO:0008006" key="3">
    <source>
        <dbReference type="Google" id="ProtNLM"/>
    </source>
</evidence>
<name>A0A8T2FCV1_ARASU</name>
<reference evidence="1 2" key="1">
    <citation type="submission" date="2020-12" db="EMBL/GenBank/DDBJ databases">
        <title>Concerted genomic and epigenomic changes stabilize Arabidopsis allopolyploids.</title>
        <authorList>
            <person name="Chen Z."/>
        </authorList>
    </citation>
    <scope>NUCLEOTIDE SEQUENCE [LARGE SCALE GENOMIC DNA]</scope>
    <source>
        <strain evidence="1">As9502</strain>
        <tissue evidence="1">Leaf</tissue>
    </source>
</reference>
<evidence type="ECO:0000313" key="2">
    <source>
        <dbReference type="Proteomes" id="UP000694251"/>
    </source>
</evidence>
<dbReference type="AlphaFoldDB" id="A0A8T2FCV1"/>
<organism evidence="1 2">
    <name type="scientific">Arabidopsis suecica</name>
    <name type="common">Swedish thale-cress</name>
    <name type="synonym">Cardaminopsis suecica</name>
    <dbReference type="NCBI Taxonomy" id="45249"/>
    <lineage>
        <taxon>Eukaryota</taxon>
        <taxon>Viridiplantae</taxon>
        <taxon>Streptophyta</taxon>
        <taxon>Embryophyta</taxon>
        <taxon>Tracheophyta</taxon>
        <taxon>Spermatophyta</taxon>
        <taxon>Magnoliopsida</taxon>
        <taxon>eudicotyledons</taxon>
        <taxon>Gunneridae</taxon>
        <taxon>Pentapetalae</taxon>
        <taxon>rosids</taxon>
        <taxon>malvids</taxon>
        <taxon>Brassicales</taxon>
        <taxon>Brassicaceae</taxon>
        <taxon>Camelineae</taxon>
        <taxon>Arabidopsis</taxon>
    </lineage>
</organism>
<dbReference type="Proteomes" id="UP000694251">
    <property type="component" value="Chromosome 3"/>
</dbReference>
<keyword evidence="2" id="KW-1185">Reference proteome</keyword>
<protein>
    <recommendedName>
        <fullName evidence="3">Reverse transcriptase zinc-binding domain-containing protein</fullName>
    </recommendedName>
</protein>
<gene>
    <name evidence="1" type="ORF">ISN44_As03g035220</name>
</gene>
<accession>A0A8T2FCV1</accession>
<sequence>MVLGGSTFTTAYVSITYRGDGKLIELFAVVVQGVTGIGDKLSWQGIPNGEFSLVSHQVIMTNVERFRRHIRESEICQVCKAASETIIHLLRDCPDGWYLEERVRLAYIVQYGGLVELEVGVSWKLGTGHCLGVIRWGGIMAGRVHAEHRYMLNSDGRTMGASSQEIGKSGLFTYIEKLTRQSEGFIVNLLTDGLANYAFFYS</sequence>
<comment type="caution">
    <text evidence="1">The sequence shown here is derived from an EMBL/GenBank/DDBJ whole genome shotgun (WGS) entry which is preliminary data.</text>
</comment>